<dbReference type="Proteomes" id="UP000009049">
    <property type="component" value="Chromosome"/>
</dbReference>
<reference evidence="3 4" key="1">
    <citation type="journal article" date="2009" name="J. Bacteriol.">
        <title>Complete genome sequence of Robiginitalea biformata HTCC2501.</title>
        <authorList>
            <person name="Oh H.M."/>
            <person name="Giovannoni S.J."/>
            <person name="Lee K."/>
            <person name="Ferriera S."/>
            <person name="Johnson J."/>
            <person name="Cho J.C."/>
        </authorList>
    </citation>
    <scope>NUCLEOTIDE SEQUENCE [LARGE SCALE GENOMIC DNA]</scope>
    <source>
        <strain evidence="4">ATCC BAA-864 / HTCC2501 / KCTC 12146</strain>
    </source>
</reference>
<dbReference type="InterPro" id="IPR015421">
    <property type="entry name" value="PyrdxlP-dep_Trfase_major"/>
</dbReference>
<dbReference type="eggNOG" id="COG0520">
    <property type="taxonomic scope" value="Bacteria"/>
</dbReference>
<gene>
    <name evidence="3" type="ordered locus">RB2501_09105</name>
</gene>
<proteinExistence type="predicted"/>
<name>A4CJE1_ROBBH</name>
<dbReference type="Gene3D" id="3.40.640.10">
    <property type="entry name" value="Type I PLP-dependent aspartate aminotransferase-like (Major domain)"/>
    <property type="match status" value="1"/>
</dbReference>
<dbReference type="SUPFAM" id="SSF53383">
    <property type="entry name" value="PLP-dependent transferases"/>
    <property type="match status" value="1"/>
</dbReference>
<dbReference type="HOGENOM" id="CLU_003433_2_2_10"/>
<organism evidence="3 4">
    <name type="scientific">Robiginitalea biformata (strain ATCC BAA-864 / DSM 15991 / KCTC 12146 / HTCC2501)</name>
    <dbReference type="NCBI Taxonomy" id="313596"/>
    <lineage>
        <taxon>Bacteria</taxon>
        <taxon>Pseudomonadati</taxon>
        <taxon>Bacteroidota</taxon>
        <taxon>Flavobacteriia</taxon>
        <taxon>Flavobacteriales</taxon>
        <taxon>Flavobacteriaceae</taxon>
        <taxon>Robiginitalea</taxon>
    </lineage>
</organism>
<evidence type="ECO:0000259" key="2">
    <source>
        <dbReference type="Pfam" id="PF00266"/>
    </source>
</evidence>
<dbReference type="InterPro" id="IPR000192">
    <property type="entry name" value="Aminotrans_V_dom"/>
</dbReference>
<dbReference type="OrthoDB" id="9804366at2"/>
<dbReference type="STRING" id="313596.RB2501_09105"/>
<dbReference type="Gene3D" id="3.90.1150.10">
    <property type="entry name" value="Aspartate Aminotransferase, domain 1"/>
    <property type="match status" value="1"/>
</dbReference>
<dbReference type="InterPro" id="IPR015422">
    <property type="entry name" value="PyrdxlP-dep_Trfase_small"/>
</dbReference>
<accession>A4CJE1</accession>
<dbReference type="PANTHER" id="PTHR43586">
    <property type="entry name" value="CYSTEINE DESULFURASE"/>
    <property type="match status" value="1"/>
</dbReference>
<feature type="domain" description="Aminotransferase class V" evidence="2">
    <location>
        <begin position="25"/>
        <end position="243"/>
    </location>
</feature>
<dbReference type="PANTHER" id="PTHR43586:SF21">
    <property type="entry name" value="PYRIDOXAL PHOSPHATE (PLP)-DEPENDENT ASPARTATE AMINOTRANSFERASE SUPERFAMILY"/>
    <property type="match status" value="1"/>
</dbReference>
<keyword evidence="1" id="KW-0663">Pyridoxal phosphate</keyword>
<dbReference type="KEGG" id="rbi:RB2501_09105"/>
<dbReference type="InterPro" id="IPR015424">
    <property type="entry name" value="PyrdxlP-dep_Trfase"/>
</dbReference>
<evidence type="ECO:0000313" key="4">
    <source>
        <dbReference type="Proteomes" id="UP000009049"/>
    </source>
</evidence>
<evidence type="ECO:0000313" key="3">
    <source>
        <dbReference type="EMBL" id="EAR17049.1"/>
    </source>
</evidence>
<dbReference type="RefSeq" id="WP_015753805.1">
    <property type="nucleotide sequence ID" value="NC_013222.1"/>
</dbReference>
<dbReference type="EMBL" id="CP001712">
    <property type="protein sequence ID" value="EAR17049.1"/>
    <property type="molecule type" value="Genomic_DNA"/>
</dbReference>
<dbReference type="Pfam" id="PF00266">
    <property type="entry name" value="Aminotran_5"/>
    <property type="match status" value="1"/>
</dbReference>
<sequence>MTLDLDFTRSQFPAFSQPGLKGWAFFENAGGSYPCRQVVDRLTRFYTGNKVQPYYPYPASTRAGQLMDEAYRRIAEYMGADPLEVHFGPSTTQNIYVLANALRPLWDDGDEIIVSCQDHEANAGAWRRLGERGLNIVEWHVDPVTGVLDPEVLSRLFTDKTRMVAYPHCSNVIGHVNPVRKISEMARSRGVRTVVDGVGWAPHEIPDVKGLGADIYMFSAYKTFGPHLGVMYVERNLLEKMENQAHFFKKDSLRHKITPAGPDHAQVAAAAGMADYFDAIYAHHFPGEAEPPKRRDLLNRMFRDHEKGLLQPLLEFLTGREDVRIVGPNTPEDRAPIVSILPLEKTVGQVYEALTKYQLMTGMGHFYAVRPLKDMKLPTDPGVIRLSFVHYTSPEEVAQLIDGLKRAL</sequence>
<evidence type="ECO:0000256" key="1">
    <source>
        <dbReference type="ARBA" id="ARBA00022898"/>
    </source>
</evidence>
<protein>
    <submittedName>
        <fullName evidence="3">NifS-related protein</fullName>
    </submittedName>
</protein>
<keyword evidence="4" id="KW-1185">Reference proteome</keyword>
<dbReference type="AlphaFoldDB" id="A4CJE1"/>